<feature type="compositionally biased region" description="Polar residues" evidence="1">
    <location>
        <begin position="39"/>
        <end position="54"/>
    </location>
</feature>
<dbReference type="InterPro" id="IPR025453">
    <property type="entry name" value="DUF4309"/>
</dbReference>
<dbReference type="Proteomes" id="UP000609346">
    <property type="component" value="Unassembled WGS sequence"/>
</dbReference>
<dbReference type="PROSITE" id="PS51257">
    <property type="entry name" value="PROKAR_LIPOPROTEIN"/>
    <property type="match status" value="1"/>
</dbReference>
<comment type="caution">
    <text evidence="3">The sequence shown here is derived from an EMBL/GenBank/DDBJ whole genome shotgun (WGS) entry which is preliminary data.</text>
</comment>
<dbReference type="RefSeq" id="WP_191201773.1">
    <property type="nucleotide sequence ID" value="NZ_JACXZA010000001.1"/>
</dbReference>
<evidence type="ECO:0000256" key="2">
    <source>
        <dbReference type="SAM" id="SignalP"/>
    </source>
</evidence>
<feature type="region of interest" description="Disordered" evidence="1">
    <location>
        <begin position="31"/>
        <end position="57"/>
    </location>
</feature>
<gene>
    <name evidence="3" type="ORF">H8B09_01845</name>
</gene>
<proteinExistence type="predicted"/>
<keyword evidence="4" id="KW-1185">Reference proteome</keyword>
<evidence type="ECO:0000313" key="3">
    <source>
        <dbReference type="EMBL" id="MBD3917482.1"/>
    </source>
</evidence>
<keyword evidence="2" id="KW-0732">Signal</keyword>
<protein>
    <submittedName>
        <fullName evidence="3">YjgB family protein</fullName>
    </submittedName>
</protein>
<sequence>MQVHRISKHKIVKTAVAASVALMLSACGENVKPNEPQKHSTAQSIKGPSPNTVHSKGKTAHRINMNAYQSTPPTNIVSRSRSYQTSEPTNKQIHHQFIERISELAKQGQMVNADNFAVGKTKIDEVHKAWGEPNRKEGGFHQYMPGMMKGTIAFSPGRGGVLKEIRISETGLDPIKDGAKITSSEVRSTLGKPFSMRKSGKKTILLYKRGPYQLKFAYTTPKPTRTNNAIPLDYVSVVSPKADKPLSVKSR</sequence>
<accession>A0ABR8MRE0</accession>
<dbReference type="EMBL" id="JACXZA010000001">
    <property type="protein sequence ID" value="MBD3917482.1"/>
    <property type="molecule type" value="Genomic_DNA"/>
</dbReference>
<reference evidence="3 4" key="1">
    <citation type="submission" date="2020-09" db="EMBL/GenBank/DDBJ databases">
        <title>Paenibacillus sp. strain PR3 16S rRNA gene Genome sequencing and assembly.</title>
        <authorList>
            <person name="Kim J."/>
        </authorList>
    </citation>
    <scope>NUCLEOTIDE SEQUENCE [LARGE SCALE GENOMIC DNA]</scope>
    <source>
        <strain evidence="3 4">PR3</strain>
    </source>
</reference>
<evidence type="ECO:0000313" key="4">
    <source>
        <dbReference type="Proteomes" id="UP000609346"/>
    </source>
</evidence>
<organism evidence="3 4">
    <name type="scientific">Paenibacillus terricola</name>
    <dbReference type="NCBI Taxonomy" id="2763503"/>
    <lineage>
        <taxon>Bacteria</taxon>
        <taxon>Bacillati</taxon>
        <taxon>Bacillota</taxon>
        <taxon>Bacilli</taxon>
        <taxon>Bacillales</taxon>
        <taxon>Paenibacillaceae</taxon>
        <taxon>Paenibacillus</taxon>
    </lineage>
</organism>
<dbReference type="Pfam" id="PF14172">
    <property type="entry name" value="DUF4309"/>
    <property type="match status" value="1"/>
</dbReference>
<feature type="signal peptide" evidence="2">
    <location>
        <begin position="1"/>
        <end position="28"/>
    </location>
</feature>
<feature type="chain" id="PRO_5046304728" evidence="2">
    <location>
        <begin position="29"/>
        <end position="251"/>
    </location>
</feature>
<evidence type="ECO:0000256" key="1">
    <source>
        <dbReference type="SAM" id="MobiDB-lite"/>
    </source>
</evidence>
<name>A0ABR8MRE0_9BACL</name>